<protein>
    <submittedName>
        <fullName evidence="1">Uncharacterized protein</fullName>
    </submittedName>
</protein>
<dbReference type="EMBL" id="CAJFDH010000006">
    <property type="protein sequence ID" value="CAD5229551.1"/>
    <property type="molecule type" value="Genomic_DNA"/>
</dbReference>
<dbReference type="Proteomes" id="UP000783686">
    <property type="component" value="Unassembled WGS sequence"/>
</dbReference>
<dbReference type="EMBL" id="CAJFCW020000006">
    <property type="protein sequence ID" value="CAG9126960.1"/>
    <property type="molecule type" value="Genomic_DNA"/>
</dbReference>
<evidence type="ECO:0000313" key="1">
    <source>
        <dbReference type="EMBL" id="CAD5229551.1"/>
    </source>
</evidence>
<dbReference type="AlphaFoldDB" id="A0A811LPG8"/>
<dbReference type="OrthoDB" id="10651461at2759"/>
<gene>
    <name evidence="1" type="ORF">BOKJ2_LOCUS13610</name>
</gene>
<keyword evidence="2" id="KW-1185">Reference proteome</keyword>
<reference evidence="1" key="1">
    <citation type="submission" date="2020-09" db="EMBL/GenBank/DDBJ databases">
        <authorList>
            <person name="Kikuchi T."/>
        </authorList>
    </citation>
    <scope>NUCLEOTIDE SEQUENCE</scope>
    <source>
        <strain evidence="1">SH1</strain>
    </source>
</reference>
<evidence type="ECO:0000313" key="2">
    <source>
        <dbReference type="Proteomes" id="UP000614601"/>
    </source>
</evidence>
<organism evidence="1 2">
    <name type="scientific">Bursaphelenchus okinawaensis</name>
    <dbReference type="NCBI Taxonomy" id="465554"/>
    <lineage>
        <taxon>Eukaryota</taxon>
        <taxon>Metazoa</taxon>
        <taxon>Ecdysozoa</taxon>
        <taxon>Nematoda</taxon>
        <taxon>Chromadorea</taxon>
        <taxon>Rhabditida</taxon>
        <taxon>Tylenchina</taxon>
        <taxon>Tylenchomorpha</taxon>
        <taxon>Aphelenchoidea</taxon>
        <taxon>Aphelenchoididae</taxon>
        <taxon>Bursaphelenchus</taxon>
    </lineage>
</organism>
<comment type="caution">
    <text evidence="1">The sequence shown here is derived from an EMBL/GenBank/DDBJ whole genome shotgun (WGS) entry which is preliminary data.</text>
</comment>
<dbReference type="Proteomes" id="UP000614601">
    <property type="component" value="Unassembled WGS sequence"/>
</dbReference>
<proteinExistence type="predicted"/>
<sequence length="332" mass="38480">MALASDERKEKLLKAGYKRIQRVSAWIRYAMILRLHLLLHCLVMFVSSEGLTPLPNQLKYFVKSTKSTISPRVHGVPSASKYSISHKIKETEDRIEAFPKNTVAAVLNKKELEAMLLDPELKYLKNKIHDGIEAQRELRDRLKRLNLQSRNRAIKTEAKNGDSWKKPLLKQLGVRITKQRKLLKRRSEGRLKSLKIFKPHKFVKSGRAETSNVFNKRFYADKTEKQVQVAPSKVVAELTLHKALNKVFSPGKIVTVDDFDDIIVKEKKRHESPKYNTTLKKIDHENRPAFCRRCYKFFSTITDTDIAKVYQYCCTVGNHKSRLFESAKSRTL</sequence>
<accession>A0A811LPG8</accession>
<name>A0A811LPG8_9BILA</name>